<organism evidence="1">
    <name type="scientific">Anguilla anguilla</name>
    <name type="common">European freshwater eel</name>
    <name type="synonym">Muraena anguilla</name>
    <dbReference type="NCBI Taxonomy" id="7936"/>
    <lineage>
        <taxon>Eukaryota</taxon>
        <taxon>Metazoa</taxon>
        <taxon>Chordata</taxon>
        <taxon>Craniata</taxon>
        <taxon>Vertebrata</taxon>
        <taxon>Euteleostomi</taxon>
        <taxon>Actinopterygii</taxon>
        <taxon>Neopterygii</taxon>
        <taxon>Teleostei</taxon>
        <taxon>Anguilliformes</taxon>
        <taxon>Anguillidae</taxon>
        <taxon>Anguilla</taxon>
    </lineage>
</organism>
<dbReference type="AlphaFoldDB" id="A0A0E9W934"/>
<protein>
    <submittedName>
        <fullName evidence="1">Uncharacterized protein</fullName>
    </submittedName>
</protein>
<sequence>MPVYRPRSDPLSTEFGYLCVSRTFERNFIVLKISHRNNNNNNNT</sequence>
<name>A0A0E9W934_ANGAN</name>
<evidence type="ECO:0000313" key="1">
    <source>
        <dbReference type="EMBL" id="JAH86796.1"/>
    </source>
</evidence>
<proteinExistence type="predicted"/>
<reference evidence="1" key="2">
    <citation type="journal article" date="2015" name="Fish Shellfish Immunol.">
        <title>Early steps in the European eel (Anguilla anguilla)-Vibrio vulnificus interaction in the gills: Role of the RtxA13 toxin.</title>
        <authorList>
            <person name="Callol A."/>
            <person name="Pajuelo D."/>
            <person name="Ebbesson L."/>
            <person name="Teles M."/>
            <person name="MacKenzie S."/>
            <person name="Amaro C."/>
        </authorList>
    </citation>
    <scope>NUCLEOTIDE SEQUENCE</scope>
</reference>
<accession>A0A0E9W934</accession>
<reference evidence="1" key="1">
    <citation type="submission" date="2014-11" db="EMBL/GenBank/DDBJ databases">
        <authorList>
            <person name="Amaro Gonzalez C."/>
        </authorList>
    </citation>
    <scope>NUCLEOTIDE SEQUENCE</scope>
</reference>
<dbReference type="EMBL" id="GBXM01021781">
    <property type="protein sequence ID" value="JAH86796.1"/>
    <property type="molecule type" value="Transcribed_RNA"/>
</dbReference>